<dbReference type="Pfam" id="PF12680">
    <property type="entry name" value="SnoaL_2"/>
    <property type="match status" value="1"/>
</dbReference>
<dbReference type="RefSeq" id="WP_076047310.1">
    <property type="nucleotide sequence ID" value="NZ_LT629971.1"/>
</dbReference>
<dbReference type="AlphaFoldDB" id="A0A1H6J651"/>
<dbReference type="Gene3D" id="3.10.450.50">
    <property type="match status" value="1"/>
</dbReference>
<name>A0A1H6J651_MYCRU</name>
<evidence type="ECO:0000259" key="1">
    <source>
        <dbReference type="Pfam" id="PF12680"/>
    </source>
</evidence>
<accession>A0A1H6J651</accession>
<dbReference type="InterPro" id="IPR037401">
    <property type="entry name" value="SnoaL-like"/>
</dbReference>
<sequence length="159" mass="17716">MPNAIPEPTASDVVSHYFDTFFSHDIGRTLECLTDDVLWHVQGAPDVPTIGTRHGKDEVREWLQSFPKHFQPLSFAIEHTFEHGDHVVVVGQFSHRIIDTGREFSSDFATICTVRDGKLASYNFLEDSFGLWNAFQQQPDGVSATPTLACADAPRTPGL</sequence>
<keyword evidence="3" id="KW-1185">Reference proteome</keyword>
<proteinExistence type="predicted"/>
<dbReference type="OrthoDB" id="8451859at2"/>
<dbReference type="EMBL" id="LT629971">
    <property type="protein sequence ID" value="SEH54418.1"/>
    <property type="molecule type" value="Genomic_DNA"/>
</dbReference>
<dbReference type="InterPro" id="IPR032710">
    <property type="entry name" value="NTF2-like_dom_sf"/>
</dbReference>
<dbReference type="Proteomes" id="UP000182915">
    <property type="component" value="Chromosome I"/>
</dbReference>
<protein>
    <recommendedName>
        <fullName evidence="1">SnoaL-like domain-containing protein</fullName>
    </recommendedName>
</protein>
<dbReference type="SUPFAM" id="SSF54427">
    <property type="entry name" value="NTF2-like"/>
    <property type="match status" value="1"/>
</dbReference>
<dbReference type="STRING" id="370526.SAMN04489835_1239"/>
<feature type="domain" description="SnoaL-like" evidence="1">
    <location>
        <begin position="14"/>
        <end position="121"/>
    </location>
</feature>
<evidence type="ECO:0000313" key="3">
    <source>
        <dbReference type="Proteomes" id="UP000182915"/>
    </source>
</evidence>
<gene>
    <name evidence="2" type="ORF">SAMN04489835_1239</name>
</gene>
<reference evidence="3" key="1">
    <citation type="submission" date="2016-10" db="EMBL/GenBank/DDBJ databases">
        <authorList>
            <person name="Varghese N."/>
            <person name="Submissions S."/>
        </authorList>
    </citation>
    <scope>NUCLEOTIDE SEQUENCE [LARGE SCALE GENOMIC DNA]</scope>
    <source>
        <strain evidence="3">DSM 45405</strain>
    </source>
</reference>
<evidence type="ECO:0000313" key="2">
    <source>
        <dbReference type="EMBL" id="SEH54418.1"/>
    </source>
</evidence>
<organism evidence="2 3">
    <name type="scientific">Mycolicibacterium rutilum</name>
    <name type="common">Mycobacterium rutilum</name>
    <dbReference type="NCBI Taxonomy" id="370526"/>
    <lineage>
        <taxon>Bacteria</taxon>
        <taxon>Bacillati</taxon>
        <taxon>Actinomycetota</taxon>
        <taxon>Actinomycetes</taxon>
        <taxon>Mycobacteriales</taxon>
        <taxon>Mycobacteriaceae</taxon>
        <taxon>Mycolicibacterium</taxon>
    </lineage>
</organism>